<dbReference type="NCBIfam" id="TIGR04131">
    <property type="entry name" value="Bac_Flav_CTERM"/>
    <property type="match status" value="1"/>
</dbReference>
<dbReference type="SUPFAM" id="SSF49299">
    <property type="entry name" value="PKD domain"/>
    <property type="match status" value="1"/>
</dbReference>
<evidence type="ECO:0000313" key="7">
    <source>
        <dbReference type="Proteomes" id="UP000239002"/>
    </source>
</evidence>
<evidence type="ECO:0000259" key="5">
    <source>
        <dbReference type="PROSITE" id="PS51829"/>
    </source>
</evidence>
<feature type="signal peptide" evidence="3">
    <location>
        <begin position="1"/>
        <end position="19"/>
    </location>
</feature>
<dbReference type="CDD" id="cd00146">
    <property type="entry name" value="PKD"/>
    <property type="match status" value="1"/>
</dbReference>
<dbReference type="Gene3D" id="2.60.120.260">
    <property type="entry name" value="Galactose-binding domain-like"/>
    <property type="match status" value="1"/>
</dbReference>
<protein>
    <submittedName>
        <fullName evidence="6">Gliding motility-associated-like protein</fullName>
    </submittedName>
</protein>
<dbReference type="InterPro" id="IPR008979">
    <property type="entry name" value="Galactose-bd-like_sf"/>
</dbReference>
<dbReference type="Gene3D" id="2.60.40.10">
    <property type="entry name" value="Immunoglobulins"/>
    <property type="match status" value="1"/>
</dbReference>
<reference evidence="6 7" key="1">
    <citation type="submission" date="2018-02" db="EMBL/GenBank/DDBJ databases">
        <title>Genomic Encyclopedia of Archaeal and Bacterial Type Strains, Phase II (KMG-II): from individual species to whole genera.</title>
        <authorList>
            <person name="Goeker M."/>
        </authorList>
    </citation>
    <scope>NUCLEOTIDE SEQUENCE [LARGE SCALE GENOMIC DNA]</scope>
    <source>
        <strain evidence="6 7">DSM 16809</strain>
    </source>
</reference>
<dbReference type="GO" id="GO:0004252">
    <property type="term" value="F:serine-type endopeptidase activity"/>
    <property type="evidence" value="ECO:0007669"/>
    <property type="project" value="InterPro"/>
</dbReference>
<dbReference type="PROSITE" id="PS50093">
    <property type="entry name" value="PKD"/>
    <property type="match status" value="1"/>
</dbReference>
<dbReference type="InterPro" id="IPR026341">
    <property type="entry name" value="T9SS_type_B"/>
</dbReference>
<evidence type="ECO:0000313" key="6">
    <source>
        <dbReference type="EMBL" id="PPK93563.1"/>
    </source>
</evidence>
<accession>A0A2S6IH75</accession>
<keyword evidence="2" id="KW-0378">Hydrolase</keyword>
<keyword evidence="7" id="KW-1185">Reference proteome</keyword>
<dbReference type="GO" id="GO:0006508">
    <property type="term" value="P:proteolysis"/>
    <property type="evidence" value="ECO:0007669"/>
    <property type="project" value="UniProtKB-KW"/>
</dbReference>
<evidence type="ECO:0000256" key="1">
    <source>
        <dbReference type="ARBA" id="ARBA00022670"/>
    </source>
</evidence>
<name>A0A2S6IH75_9FLAO</name>
<dbReference type="OrthoDB" id="9765926at2"/>
<dbReference type="InterPro" id="IPR013783">
    <property type="entry name" value="Ig-like_fold"/>
</dbReference>
<dbReference type="InterPro" id="IPR000601">
    <property type="entry name" value="PKD_dom"/>
</dbReference>
<feature type="chain" id="PRO_5015679591" evidence="3">
    <location>
        <begin position="20"/>
        <end position="1533"/>
    </location>
</feature>
<keyword evidence="3" id="KW-0732">Signal</keyword>
<feature type="domain" description="P/Homo B" evidence="5">
    <location>
        <begin position="251"/>
        <end position="454"/>
    </location>
</feature>
<evidence type="ECO:0000256" key="3">
    <source>
        <dbReference type="SAM" id="SignalP"/>
    </source>
</evidence>
<dbReference type="InterPro" id="IPR035986">
    <property type="entry name" value="PKD_dom_sf"/>
</dbReference>
<evidence type="ECO:0000259" key="4">
    <source>
        <dbReference type="PROSITE" id="PS50093"/>
    </source>
</evidence>
<dbReference type="Pfam" id="PF13585">
    <property type="entry name" value="CHU_C"/>
    <property type="match status" value="1"/>
</dbReference>
<dbReference type="InterPro" id="IPR002884">
    <property type="entry name" value="P_dom"/>
</dbReference>
<evidence type="ECO:0000256" key="2">
    <source>
        <dbReference type="ARBA" id="ARBA00022801"/>
    </source>
</evidence>
<dbReference type="Gene3D" id="2.60.120.290">
    <property type="entry name" value="Spermadhesin, CUB domain"/>
    <property type="match status" value="1"/>
</dbReference>
<sequence>MMKRILFFLILISSYFSVAQTNINMPQGTNGGNGFRFVGCGLTVFNDSQGNQNYEINEDNISVFCPAIDTDRMQLDFLQVGLLAGDVVTIYDGDSTAAAVLGTITDTTAAAGLFQASAANPTGCLTVRFVSDGSGVSSGWRARRTCFDPCQTITTAITTTPAMDADGILRICQGDTVTFDGSATFSVDGTGATYEWDLANGNGLNMGQIQTETYTAPGIYQTRFIVTDSSGCTDRDEIDLIVQVSTDPDFTGTMADDTVLCFGESTTLRGVVSAEEFAIPVSPPVTGLTFLPDGSGVSYVTCIDVDLFAPGALIASASDLADIFVNLEHSWVNDLEIILTAPNGTSVILLPNPNGGGGIYFGQAVDDTSGTPGVGFDYIFTERATATQTLQQAIPAVGNAQPIPAGEYLPETAFSGLIGSPLNGQWCLTITDNLGADDGYIFFWGLNFDPAIIPSELSFTPLETTAAWQANPDIAMNTGSIVTVTPSMQGLNCYDYVFTDNHGCSYTEQVCIDVVAPILSGAPNDIVICDPTGSTAVVDLTVNDAPILNGLSGTNHVVSYFETPTDAENNTNSITNPTAYTNISNPQTIYTRITEGASGCNNLDSFEIRIGNVVFTPVDDLVLCDDSTNDGFEVFDLTSQSAGILNGQDPADNIVTFHTSQADADNNVNAIVNPDAYTNVISPVETIYVRIENSTDATCNATGTFDIIVAPAPQTVVLQDLELCDFANDGVELFDLTVNEPVIIAGQAQGTPAAPLNYVITYHTSPADALTGVNPIMNPDAYGNTSSPQTIFVRVESDLTSNCFNADMSFEIALVAQPVYNVVDDMVVCDDVTNDGVDIFDLNSQEVGILNGQDPALFNVEFYETLADAQSGTNAIIDEANYQNTSSPQTIYVRIVNSVNSLCDDSTGSFQLVVNALAIANPLPDVEVCDDSSNDGLGGFQFDAYTAQVLQAQDPLMFIVSYHESQADADSGANPLSTTSYTNISNPQTIYVRVESLENVLCTASTSFDLIINESPTITSAPDLTLCDDPSGDGVESFDLTQNDATILNGLNPADYTITYSNASGAITSPYVNVSSPETITVSVENNVTGCSDTTTFDLIVGDVPVTIPTFLIEECDEDGDGAATFILSETTTQITNGQVGTLVTFHDAQADALSGVNALNDASYDNTSSPQTIYYRIEFTATGCFAMGDFTIEAVDAPIAIVPNALESCDNGNGTATVDVSLASAEVTTGQVGSTVVYYLNQADADSQVNGITGNFDYSSDTTLIVRVDDDNTDCFSFTTLDLIFNELPAPSLLDQYVLCLDEVGNLVNGPVTLDTGLNNTDYSFEWSLDGTAIAASTASIDVSDGGDYEVIATDVVTGCSNNETTNVRISSVPDVYDIDITTDPFDKDHQVIVTAEGPDQYWFRLDDGPYVNNGTFNNVEPGPHTVTIAERSGCGEIVVDIFVFGYPDYFTPNADGIHDTWNIVGGDRLPGTVLYIFDRYGKLIKQLDVAGPGWDGNYNGQPLPSTDYWFKIEYAFDGEQREASGHFAMKR</sequence>
<dbReference type="SUPFAM" id="SSF49785">
    <property type="entry name" value="Galactose-binding domain-like"/>
    <property type="match status" value="1"/>
</dbReference>
<feature type="domain" description="PKD" evidence="4">
    <location>
        <begin position="189"/>
        <end position="231"/>
    </location>
</feature>
<dbReference type="InterPro" id="IPR022409">
    <property type="entry name" value="PKD/Chitinase_dom"/>
</dbReference>
<dbReference type="Proteomes" id="UP000239002">
    <property type="component" value="Unassembled WGS sequence"/>
</dbReference>
<keyword evidence="1" id="KW-0645">Protease</keyword>
<dbReference type="InterPro" id="IPR035914">
    <property type="entry name" value="Sperma_CUB_dom_sf"/>
</dbReference>
<dbReference type="Pfam" id="PF18911">
    <property type="entry name" value="PKD_4"/>
    <property type="match status" value="1"/>
</dbReference>
<dbReference type="SMART" id="SM00089">
    <property type="entry name" value="PKD"/>
    <property type="match status" value="2"/>
</dbReference>
<gene>
    <name evidence="6" type="ORF">LY01_02345</name>
</gene>
<proteinExistence type="predicted"/>
<dbReference type="PROSITE" id="PS51829">
    <property type="entry name" value="P_HOMO_B"/>
    <property type="match status" value="1"/>
</dbReference>
<organism evidence="6 7">
    <name type="scientific">Nonlabens xylanidelens</name>
    <dbReference type="NCBI Taxonomy" id="191564"/>
    <lineage>
        <taxon>Bacteria</taxon>
        <taxon>Pseudomonadati</taxon>
        <taxon>Bacteroidota</taxon>
        <taxon>Flavobacteriia</taxon>
        <taxon>Flavobacteriales</taxon>
        <taxon>Flavobacteriaceae</taxon>
        <taxon>Nonlabens</taxon>
    </lineage>
</organism>
<dbReference type="EMBL" id="PTJE01000006">
    <property type="protein sequence ID" value="PPK93563.1"/>
    <property type="molecule type" value="Genomic_DNA"/>
</dbReference>
<comment type="caution">
    <text evidence="6">The sequence shown here is derived from an EMBL/GenBank/DDBJ whole genome shotgun (WGS) entry which is preliminary data.</text>
</comment>